<dbReference type="EMBL" id="CM044704">
    <property type="protein sequence ID" value="KAI5668476.1"/>
    <property type="molecule type" value="Genomic_DNA"/>
</dbReference>
<protein>
    <submittedName>
        <fullName evidence="1">Uncharacterized protein</fullName>
    </submittedName>
</protein>
<gene>
    <name evidence="1" type="ORF">M9H77_18329</name>
</gene>
<name>A0ACC0B755_CATRO</name>
<evidence type="ECO:0000313" key="1">
    <source>
        <dbReference type="EMBL" id="KAI5668476.1"/>
    </source>
</evidence>
<proteinExistence type="predicted"/>
<accession>A0ACC0B755</accession>
<evidence type="ECO:0000313" key="2">
    <source>
        <dbReference type="Proteomes" id="UP001060085"/>
    </source>
</evidence>
<comment type="caution">
    <text evidence="1">The sequence shown here is derived from an EMBL/GenBank/DDBJ whole genome shotgun (WGS) entry which is preliminary data.</text>
</comment>
<sequence>MRAKYGDPILIFANPISVRVSDSHSWIRMLKVIEEIVMIIVSIWDAAIQDSWNGLFLRSLVLACYINDILTVSPCFSADDLNHVFSSYSFAQEVWSIVAMNIGFTNIPWGSFYSRRVLHSSTGELYTGFPITLVPTTSNSLAEAKGILYGLKLIRSIGFSDIQVQSDSMLRVQLLTGKARTRALDCCDFGGEVIFHSRDQLPL</sequence>
<keyword evidence="2" id="KW-1185">Reference proteome</keyword>
<reference evidence="2" key="1">
    <citation type="journal article" date="2023" name="Nat. Plants">
        <title>Single-cell RNA sequencing provides a high-resolution roadmap for understanding the multicellular compartmentation of specialized metabolism.</title>
        <authorList>
            <person name="Sun S."/>
            <person name="Shen X."/>
            <person name="Li Y."/>
            <person name="Li Y."/>
            <person name="Wang S."/>
            <person name="Li R."/>
            <person name="Zhang H."/>
            <person name="Shen G."/>
            <person name="Guo B."/>
            <person name="Wei J."/>
            <person name="Xu J."/>
            <person name="St-Pierre B."/>
            <person name="Chen S."/>
            <person name="Sun C."/>
        </authorList>
    </citation>
    <scope>NUCLEOTIDE SEQUENCE [LARGE SCALE GENOMIC DNA]</scope>
</reference>
<organism evidence="1 2">
    <name type="scientific">Catharanthus roseus</name>
    <name type="common">Madagascar periwinkle</name>
    <name type="synonym">Vinca rosea</name>
    <dbReference type="NCBI Taxonomy" id="4058"/>
    <lineage>
        <taxon>Eukaryota</taxon>
        <taxon>Viridiplantae</taxon>
        <taxon>Streptophyta</taxon>
        <taxon>Embryophyta</taxon>
        <taxon>Tracheophyta</taxon>
        <taxon>Spermatophyta</taxon>
        <taxon>Magnoliopsida</taxon>
        <taxon>eudicotyledons</taxon>
        <taxon>Gunneridae</taxon>
        <taxon>Pentapetalae</taxon>
        <taxon>asterids</taxon>
        <taxon>lamiids</taxon>
        <taxon>Gentianales</taxon>
        <taxon>Apocynaceae</taxon>
        <taxon>Rauvolfioideae</taxon>
        <taxon>Vinceae</taxon>
        <taxon>Catharanthinae</taxon>
        <taxon>Catharanthus</taxon>
    </lineage>
</organism>
<dbReference type="Proteomes" id="UP001060085">
    <property type="component" value="Linkage Group LG04"/>
</dbReference>